<evidence type="ECO:0000313" key="2">
    <source>
        <dbReference type="Proteomes" id="UP000278143"/>
    </source>
</evidence>
<dbReference type="AlphaFoldDB" id="A0A4P9YWE1"/>
<proteinExistence type="predicted"/>
<dbReference type="InterPro" id="IPR016194">
    <property type="entry name" value="SPOC-like_C_dom_sf"/>
</dbReference>
<keyword evidence="2" id="KW-1185">Reference proteome</keyword>
<gene>
    <name evidence="1" type="ORF">SYNPS1DRAFT_30068</name>
</gene>
<dbReference type="Proteomes" id="UP000278143">
    <property type="component" value="Unassembled WGS sequence"/>
</dbReference>
<organism evidence="1 2">
    <name type="scientific">Syncephalis pseudoplumigaleata</name>
    <dbReference type="NCBI Taxonomy" id="1712513"/>
    <lineage>
        <taxon>Eukaryota</taxon>
        <taxon>Fungi</taxon>
        <taxon>Fungi incertae sedis</taxon>
        <taxon>Zoopagomycota</taxon>
        <taxon>Zoopagomycotina</taxon>
        <taxon>Zoopagomycetes</taxon>
        <taxon>Zoopagales</taxon>
        <taxon>Piptocephalidaceae</taxon>
        <taxon>Syncephalis</taxon>
    </lineage>
</organism>
<protein>
    <submittedName>
        <fullName evidence="1">Uncharacterized protein</fullName>
    </submittedName>
</protein>
<name>A0A4P9YWE1_9FUNG</name>
<accession>A0A4P9YWE1</accession>
<sequence length="191" mass="21865">MSALVRAMREKNAYALVRHIRYQYADPQMGLLWPCISGKAESLYYVKRTIEQRVLDPTAPLPALDPAVRDQLEPPAIEREEVWRDIEQLERLFPTYKGTSTEWGIVEKIASHVRPGSGDDGDDLVLHVDDYEDASSLDEGQWLEVVIRLHNHGHMTEGVWSSKQYDIDGSPPAANVPYAIIVRLRQYRDDH</sequence>
<dbReference type="SUPFAM" id="SSF100939">
    <property type="entry name" value="SPOC domain-like"/>
    <property type="match status" value="1"/>
</dbReference>
<evidence type="ECO:0000313" key="1">
    <source>
        <dbReference type="EMBL" id="RKP24165.1"/>
    </source>
</evidence>
<dbReference type="Gene3D" id="2.40.290.10">
    <property type="match status" value="1"/>
</dbReference>
<dbReference type="EMBL" id="KZ990409">
    <property type="protein sequence ID" value="RKP24165.1"/>
    <property type="molecule type" value="Genomic_DNA"/>
</dbReference>
<dbReference type="OrthoDB" id="30826at2759"/>
<reference evidence="2" key="1">
    <citation type="journal article" date="2018" name="Nat. Microbiol.">
        <title>Leveraging single-cell genomics to expand the fungal tree of life.</title>
        <authorList>
            <person name="Ahrendt S.R."/>
            <person name="Quandt C.A."/>
            <person name="Ciobanu D."/>
            <person name="Clum A."/>
            <person name="Salamov A."/>
            <person name="Andreopoulos B."/>
            <person name="Cheng J.F."/>
            <person name="Woyke T."/>
            <person name="Pelin A."/>
            <person name="Henrissat B."/>
            <person name="Reynolds N.K."/>
            <person name="Benny G.L."/>
            <person name="Smith M.E."/>
            <person name="James T.Y."/>
            <person name="Grigoriev I.V."/>
        </authorList>
    </citation>
    <scope>NUCLEOTIDE SEQUENCE [LARGE SCALE GENOMIC DNA]</scope>
    <source>
        <strain evidence="2">Benny S71-1</strain>
    </source>
</reference>